<proteinExistence type="predicted"/>
<organism evidence="2 3">
    <name type="scientific">Pseudomonas mangiferae</name>
    <dbReference type="NCBI Taxonomy" id="2593654"/>
    <lineage>
        <taxon>Bacteria</taxon>
        <taxon>Pseudomonadati</taxon>
        <taxon>Pseudomonadota</taxon>
        <taxon>Gammaproteobacteria</taxon>
        <taxon>Pseudomonadales</taxon>
        <taxon>Pseudomonadaceae</taxon>
        <taxon>Pseudomonas</taxon>
    </lineage>
</organism>
<dbReference type="Proteomes" id="UP000315235">
    <property type="component" value="Unassembled WGS sequence"/>
</dbReference>
<dbReference type="SUPFAM" id="SSF55874">
    <property type="entry name" value="ATPase domain of HSP90 chaperone/DNA topoisomerase II/histidine kinase"/>
    <property type="match status" value="1"/>
</dbReference>
<keyword evidence="3" id="KW-1185">Reference proteome</keyword>
<dbReference type="SMART" id="SM00331">
    <property type="entry name" value="PP2C_SIG"/>
    <property type="match status" value="1"/>
</dbReference>
<name>A0A553H4J1_9PSED</name>
<evidence type="ECO:0000313" key="2">
    <source>
        <dbReference type="EMBL" id="TRX76636.1"/>
    </source>
</evidence>
<comment type="caution">
    <text evidence="2">The sequence shown here is derived from an EMBL/GenBank/DDBJ whole genome shotgun (WGS) entry which is preliminary data.</text>
</comment>
<accession>A0A553H4J1</accession>
<dbReference type="Gene3D" id="3.30.565.10">
    <property type="entry name" value="Histidine kinase-like ATPase, C-terminal domain"/>
    <property type="match status" value="1"/>
</dbReference>
<dbReference type="InterPro" id="IPR001932">
    <property type="entry name" value="PPM-type_phosphatase-like_dom"/>
</dbReference>
<dbReference type="Pfam" id="PF07228">
    <property type="entry name" value="SpoIIE"/>
    <property type="match status" value="1"/>
</dbReference>
<evidence type="ECO:0000313" key="3">
    <source>
        <dbReference type="Proteomes" id="UP000315235"/>
    </source>
</evidence>
<dbReference type="AlphaFoldDB" id="A0A553H4J1"/>
<feature type="domain" description="PPM-type phosphatase" evidence="1">
    <location>
        <begin position="137"/>
        <end position="325"/>
    </location>
</feature>
<dbReference type="PANTHER" id="PTHR35801">
    <property type="entry name" value="PHOSPHOSERINE PHOSPHATASE RSBX"/>
    <property type="match status" value="1"/>
</dbReference>
<dbReference type="PANTHER" id="PTHR35801:SF1">
    <property type="entry name" value="PHOSPHOSERINE PHOSPHATASE RSBX"/>
    <property type="match status" value="1"/>
</dbReference>
<evidence type="ECO:0000259" key="1">
    <source>
        <dbReference type="SMART" id="SM00331"/>
    </source>
</evidence>
<dbReference type="InterPro" id="IPR036890">
    <property type="entry name" value="HATPase_C_sf"/>
</dbReference>
<dbReference type="InterPro" id="IPR039248">
    <property type="entry name" value="Ptase_RsbX"/>
</dbReference>
<reference evidence="2 3" key="1">
    <citation type="submission" date="2019-07" db="EMBL/GenBank/DDBJ databases">
        <title>Pseudomonas mangiferae sp. nov., isolated from bark of mango tree in Thailand.</title>
        <authorList>
            <person name="Srisuk N."/>
            <person name="Anurat P."/>
        </authorList>
    </citation>
    <scope>NUCLEOTIDE SEQUENCE [LARGE SCALE GENOMIC DNA]</scope>
    <source>
        <strain evidence="2 3">DMKU_BBB3-04</strain>
    </source>
</reference>
<gene>
    <name evidence="2" type="ORF">FM069_01015</name>
</gene>
<dbReference type="EMBL" id="VJOY01000001">
    <property type="protein sequence ID" value="TRX76636.1"/>
    <property type="molecule type" value="Genomic_DNA"/>
</dbReference>
<dbReference type="RefSeq" id="WP_143486270.1">
    <property type="nucleotide sequence ID" value="NZ_VJOY01000001.1"/>
</dbReference>
<dbReference type="InterPro" id="IPR003594">
    <property type="entry name" value="HATPase_dom"/>
</dbReference>
<dbReference type="Pfam" id="PF13581">
    <property type="entry name" value="HATPase_c_2"/>
    <property type="match status" value="1"/>
</dbReference>
<dbReference type="Gene3D" id="3.60.40.10">
    <property type="entry name" value="PPM-type phosphatase domain"/>
    <property type="match status" value="1"/>
</dbReference>
<sequence length="326" mass="34978">MTDVRYVGLVLPVSDEAHVDGARRAVMREAQRLTQDETLLGRIALVVQEAARNLVVHAGHGELYVSYDTQAFDILAVDSGPGMTNVAQCLSDHYSTRGTMGAGLGAIRRLSDQFDIHSLPGKGTVVFARFLLRPAAPMPLVSAAVCTVYPGEEVCGDAWAVKGNRAMLCDGLGHGVSAHLVSDRARQLFLAHEPDLPLTQLMEQVHRALGSTRGGAMAVAEVLPEARQLNFCGIGNIAGLLVADRSRGLVSNNGTIGYKAGRIQSYSYPWDESSLLIMSSDGITSRCTPEGYPGLLSRHPAVIAAVLHRDYKRLTDDATLLVLKHA</sequence>
<dbReference type="SUPFAM" id="SSF81606">
    <property type="entry name" value="PP2C-like"/>
    <property type="match status" value="1"/>
</dbReference>
<dbReference type="OrthoDB" id="479131at2"/>
<dbReference type="CDD" id="cd16934">
    <property type="entry name" value="HATPase_RsbT-like"/>
    <property type="match status" value="1"/>
</dbReference>
<protein>
    <submittedName>
        <fullName evidence="2">SpoIIE family protein phosphatase</fullName>
    </submittedName>
</protein>
<dbReference type="InterPro" id="IPR036457">
    <property type="entry name" value="PPM-type-like_dom_sf"/>
</dbReference>